<gene>
    <name evidence="1" type="ORF">M011DRAFT_155265</name>
</gene>
<evidence type="ECO:0000313" key="2">
    <source>
        <dbReference type="Proteomes" id="UP000799440"/>
    </source>
</evidence>
<sequence>MAMPLSCWPTFSLHVPCLGSVPRQDIDMLHFAKKPCLVPAGALYGFLAECSAASGFSGGRIHAGFDISGSLQCVCSFHAVLATWQQSIVLMSSR</sequence>
<reference evidence="1" key="1">
    <citation type="journal article" date="2020" name="Stud. Mycol.">
        <title>101 Dothideomycetes genomes: a test case for predicting lifestyles and emergence of pathogens.</title>
        <authorList>
            <person name="Haridas S."/>
            <person name="Albert R."/>
            <person name="Binder M."/>
            <person name="Bloem J."/>
            <person name="Labutti K."/>
            <person name="Salamov A."/>
            <person name="Andreopoulos B."/>
            <person name="Baker S."/>
            <person name="Barry K."/>
            <person name="Bills G."/>
            <person name="Bluhm B."/>
            <person name="Cannon C."/>
            <person name="Castanera R."/>
            <person name="Culley D."/>
            <person name="Daum C."/>
            <person name="Ezra D."/>
            <person name="Gonzalez J."/>
            <person name="Henrissat B."/>
            <person name="Kuo A."/>
            <person name="Liang C."/>
            <person name="Lipzen A."/>
            <person name="Lutzoni F."/>
            <person name="Magnuson J."/>
            <person name="Mondo S."/>
            <person name="Nolan M."/>
            <person name="Ohm R."/>
            <person name="Pangilinan J."/>
            <person name="Park H.-J."/>
            <person name="Ramirez L."/>
            <person name="Alfaro M."/>
            <person name="Sun H."/>
            <person name="Tritt A."/>
            <person name="Yoshinaga Y."/>
            <person name="Zwiers L.-H."/>
            <person name="Turgeon B."/>
            <person name="Goodwin S."/>
            <person name="Spatafora J."/>
            <person name="Crous P."/>
            <person name="Grigoriev I."/>
        </authorList>
    </citation>
    <scope>NUCLEOTIDE SEQUENCE</scope>
    <source>
        <strain evidence="1">CBS 119925</strain>
    </source>
</reference>
<proteinExistence type="predicted"/>
<protein>
    <submittedName>
        <fullName evidence="1">Uncharacterized protein</fullName>
    </submittedName>
</protein>
<dbReference type="Proteomes" id="UP000799440">
    <property type="component" value="Unassembled WGS sequence"/>
</dbReference>
<organism evidence="1 2">
    <name type="scientific">Sporormia fimetaria CBS 119925</name>
    <dbReference type="NCBI Taxonomy" id="1340428"/>
    <lineage>
        <taxon>Eukaryota</taxon>
        <taxon>Fungi</taxon>
        <taxon>Dikarya</taxon>
        <taxon>Ascomycota</taxon>
        <taxon>Pezizomycotina</taxon>
        <taxon>Dothideomycetes</taxon>
        <taxon>Pleosporomycetidae</taxon>
        <taxon>Pleosporales</taxon>
        <taxon>Sporormiaceae</taxon>
        <taxon>Sporormia</taxon>
    </lineage>
</organism>
<evidence type="ECO:0000313" key="1">
    <source>
        <dbReference type="EMBL" id="KAF2745015.1"/>
    </source>
</evidence>
<name>A0A6A6V3E8_9PLEO</name>
<dbReference type="AlphaFoldDB" id="A0A6A6V3E8"/>
<dbReference type="EMBL" id="MU006585">
    <property type="protein sequence ID" value="KAF2745015.1"/>
    <property type="molecule type" value="Genomic_DNA"/>
</dbReference>
<keyword evidence="2" id="KW-1185">Reference proteome</keyword>
<accession>A0A6A6V3E8</accession>